<feature type="non-terminal residue" evidence="2">
    <location>
        <position position="1"/>
    </location>
</feature>
<feature type="compositionally biased region" description="Polar residues" evidence="1">
    <location>
        <begin position="406"/>
        <end position="417"/>
    </location>
</feature>
<feature type="compositionally biased region" description="Low complexity" evidence="1">
    <location>
        <begin position="618"/>
        <end position="629"/>
    </location>
</feature>
<feature type="compositionally biased region" description="Gly residues" evidence="1">
    <location>
        <begin position="691"/>
        <end position="702"/>
    </location>
</feature>
<feature type="region of interest" description="Disordered" evidence="1">
    <location>
        <begin position="399"/>
        <end position="419"/>
    </location>
</feature>
<feature type="region of interest" description="Disordered" evidence="1">
    <location>
        <begin position="455"/>
        <end position="491"/>
    </location>
</feature>
<dbReference type="Proteomes" id="UP000304941">
    <property type="component" value="Unassembled WGS sequence"/>
</dbReference>
<reference evidence="2 3" key="1">
    <citation type="submission" date="2019-05" db="EMBL/GenBank/DDBJ databases">
        <title>Pseudomonas edaphica sp. nov., isolated from rhizospheric soil of Cistus ladanifer L. in Spain.</title>
        <authorList>
            <person name="Peix A."/>
        </authorList>
    </citation>
    <scope>NUCLEOTIDE SEQUENCE [LARGE SCALE GENOMIC DNA]</scope>
    <source>
        <strain evidence="2 3">RD25</strain>
    </source>
</reference>
<feature type="region of interest" description="Disordered" evidence="1">
    <location>
        <begin position="1277"/>
        <end position="1306"/>
    </location>
</feature>
<name>A0ABY2U4R2_9PSED</name>
<feature type="region of interest" description="Disordered" evidence="1">
    <location>
        <begin position="962"/>
        <end position="987"/>
    </location>
</feature>
<accession>A0ABY2U4R2</accession>
<dbReference type="EMBL" id="VBVZ01000236">
    <property type="protein sequence ID" value="TLG90649.1"/>
    <property type="molecule type" value="Genomic_DNA"/>
</dbReference>
<gene>
    <name evidence="2" type="ORF">FEM54_16730</name>
</gene>
<feature type="region of interest" description="Disordered" evidence="1">
    <location>
        <begin position="210"/>
        <end position="230"/>
    </location>
</feature>
<keyword evidence="3" id="KW-1185">Reference proteome</keyword>
<feature type="compositionally biased region" description="Polar residues" evidence="1">
    <location>
        <begin position="680"/>
        <end position="689"/>
    </location>
</feature>
<comment type="caution">
    <text evidence="2">The sequence shown here is derived from an EMBL/GenBank/DDBJ whole genome shotgun (WGS) entry which is preliminary data.</text>
</comment>
<feature type="compositionally biased region" description="Polar residues" evidence="1">
    <location>
        <begin position="962"/>
        <end position="977"/>
    </location>
</feature>
<feature type="compositionally biased region" description="Polar residues" evidence="1">
    <location>
        <begin position="1288"/>
        <end position="1299"/>
    </location>
</feature>
<sequence length="1430" mass="148580">NERTITGHDSSDGLISEHSDFLNSAARIEAANDLSIRAGRDFSNQGSVLQSGRDTTIQAGRDLSFGSVEQVNSNANTSARNNSSSVTQNGSSVTAGRDLSAVAGRDLTAIASRIDAKRDVAMSAIENLTLVSAADEQHSALNLKKVKAQEDHVSQVGTLVKAGGDVSLSAGKDLALSASRVQGGANVALEAQRDLNILSALDEDASFYSKKSKGSFGRSKSEQRESYDSTNVASIVEAGKDLTINASKKADGGMNIEGGRDVTVIGSQLKAGGDMLLGATGDIAVLSGVEEHGSYSQKSKSGFLGLSKSGKSQLITTASQVGSELEAGHDVVVAAGNDVRLRASEISAANDTELRAGLVNSTGDINLVSANDTAYSRSEEYKKKFGYVERPTSVAISSAKKAGREAQSSTSVGSQVNAERDATLQAERDINLIGSGISAGRNVSLNAGRDVNVVEAQSTSSERSWEKKKQTGSSISSNGNGFSVFAGTEGTTNNNRLEHEVASGSHISAGQDVAINAKRDINQRGSDLDATNDIDLTAGRNINIDAARESTLTEQLRQKESNGLGASINHNYANTKDAVSGAGKGEDNVSKGSSTLKAVDSVGQFVNGPTGDVKFGHSKQSSSQQVVEQTNRSSTLNAGKDLNLNAGNDVVVKGSHLEAGRDINIKGRDVTLDVAKGGTSEETTNTQSWGGIHGGTSGGIKLGAGASFGTATGESSQGSSSASQLDAGRDINLKASNDLNLIGTQAKAQRDIELNAGNDLNIRSAHNDSNSENNRHSGGGEAGLTFGSEGIGVYVSVSLGKGNLERESQRQQEAYLYAGDRLGFTSGKDTHIGGANLRGDEVVGRVGGDLNVSSLADTGKVKGKEFDISVTATIGPGAGVSGSVGYGQTTGKTDWVEEQTSITGKNKVDIRTENHTQVDGAVIAADNGNLKLDTGTLGFSDIAGQDKEHGYYLNVGGTYKTGSSDSKGNTVQDSSQAGKGKEGQTGWSVEGWNYEKEREQIVRATVGAGEVTVRSDAGTGNDSTTGLNRDLSKAYEVTKDNESRTDLYASSSSLSAVASPKVALAQWQQSASLYGEHSRETVEKLADLLAVIGLIPAGAALGVGTDAAEAWVIARENNRDLNSKDPVRRSQGVKLVLQGITKGQLGAESNPLISRITDIGDQNPDEAMRVLALLSALNKNTSDRQDFVPLVAAAAGVMGVLAGALVTTTATPENQARLRDAANALVDAAAQSGRPLKDQLAISAELWKFLYDTSFPADLLNDKNRALVNPILEGQGAHPTSDGYGAGSQPSTVTNTGGSQVVDPKGTDYSNPLVDLPSSGNMYNSDGAKDINVVADKILSANRVGSGLKDDMSHIAASYLTKEQLAAGETFMLPGGDGVNRTLLQTTGGLNGKSGIYEYILDPAGNVTHQRFIENGVINGVPNQRPPKVK</sequence>
<dbReference type="InterPro" id="IPR025157">
    <property type="entry name" value="Hemagglutinin_rpt"/>
</dbReference>
<dbReference type="Pfam" id="PF13332">
    <property type="entry name" value="Fil_haemagg_2"/>
    <property type="match status" value="5"/>
</dbReference>
<dbReference type="RefSeq" id="WP_138451992.1">
    <property type="nucleotide sequence ID" value="NZ_VBVZ01000236.1"/>
</dbReference>
<feature type="compositionally biased region" description="Low complexity" evidence="1">
    <location>
        <begin position="472"/>
        <end position="483"/>
    </location>
</feature>
<feature type="region of interest" description="Disordered" evidence="1">
    <location>
        <begin position="763"/>
        <end position="782"/>
    </location>
</feature>
<feature type="region of interest" description="Disordered" evidence="1">
    <location>
        <begin position="609"/>
        <end position="641"/>
    </location>
</feature>
<feature type="compositionally biased region" description="Low complexity" evidence="1">
    <location>
        <begin position="710"/>
        <end position="724"/>
    </location>
</feature>
<feature type="region of interest" description="Disordered" evidence="1">
    <location>
        <begin position="676"/>
        <end position="725"/>
    </location>
</feature>
<evidence type="ECO:0000313" key="2">
    <source>
        <dbReference type="EMBL" id="TLG90649.1"/>
    </source>
</evidence>
<evidence type="ECO:0000313" key="3">
    <source>
        <dbReference type="Proteomes" id="UP000304941"/>
    </source>
</evidence>
<proteinExistence type="predicted"/>
<feature type="region of interest" description="Disordered" evidence="1">
    <location>
        <begin position="71"/>
        <end position="92"/>
    </location>
</feature>
<organism evidence="2 3">
    <name type="scientific">Pseudomonas edaphica</name>
    <dbReference type="NCBI Taxonomy" id="2006980"/>
    <lineage>
        <taxon>Bacteria</taxon>
        <taxon>Pseudomonadati</taxon>
        <taxon>Pseudomonadota</taxon>
        <taxon>Gammaproteobacteria</taxon>
        <taxon>Pseudomonadales</taxon>
        <taxon>Pseudomonadaceae</taxon>
        <taxon>Pseudomonas</taxon>
    </lineage>
</organism>
<evidence type="ECO:0000256" key="1">
    <source>
        <dbReference type="SAM" id="MobiDB-lite"/>
    </source>
</evidence>
<feature type="compositionally biased region" description="Low complexity" evidence="1">
    <location>
        <begin position="71"/>
        <end position="87"/>
    </location>
</feature>
<protein>
    <submittedName>
        <fullName evidence="2">Adhesin</fullName>
    </submittedName>
</protein>